<dbReference type="AlphaFoldDB" id="A0A2P2L637"/>
<dbReference type="EMBL" id="GGEC01032927">
    <property type="protein sequence ID" value="MBX13411.1"/>
    <property type="molecule type" value="Transcribed_RNA"/>
</dbReference>
<reference evidence="1" key="1">
    <citation type="submission" date="2018-02" db="EMBL/GenBank/DDBJ databases">
        <title>Rhizophora mucronata_Transcriptome.</title>
        <authorList>
            <person name="Meera S.P."/>
            <person name="Sreeshan A."/>
            <person name="Augustine A."/>
        </authorList>
    </citation>
    <scope>NUCLEOTIDE SEQUENCE</scope>
    <source>
        <tissue evidence="1">Leaf</tissue>
    </source>
</reference>
<organism evidence="1">
    <name type="scientific">Rhizophora mucronata</name>
    <name type="common">Asiatic mangrove</name>
    <dbReference type="NCBI Taxonomy" id="61149"/>
    <lineage>
        <taxon>Eukaryota</taxon>
        <taxon>Viridiplantae</taxon>
        <taxon>Streptophyta</taxon>
        <taxon>Embryophyta</taxon>
        <taxon>Tracheophyta</taxon>
        <taxon>Spermatophyta</taxon>
        <taxon>Magnoliopsida</taxon>
        <taxon>eudicotyledons</taxon>
        <taxon>Gunneridae</taxon>
        <taxon>Pentapetalae</taxon>
        <taxon>rosids</taxon>
        <taxon>fabids</taxon>
        <taxon>Malpighiales</taxon>
        <taxon>Rhizophoraceae</taxon>
        <taxon>Rhizophora</taxon>
    </lineage>
</organism>
<proteinExistence type="predicted"/>
<evidence type="ECO:0000313" key="1">
    <source>
        <dbReference type="EMBL" id="MBX13411.1"/>
    </source>
</evidence>
<protein>
    <submittedName>
        <fullName evidence="1">Uncharacterized protein</fullName>
    </submittedName>
</protein>
<name>A0A2P2L637_RHIMU</name>
<accession>A0A2P2L637</accession>
<sequence>MGMMKRISHQNRMEFSLLARPRERFCHHPHHLSRKISLILEKSRCQLLLEQKRMIYLWEMVLTILFLERTRVKAQYQRIWKSLLETRKKFLISVDLHMAWSHHLGLLSHGKTQMDMMSCKHKHWLVATRESGRSTSMLSNWCILNSISSKQHKLMACKQVQTFHRIHAL</sequence>